<dbReference type="OrthoDB" id="3694109at2"/>
<evidence type="ECO:0000313" key="2">
    <source>
        <dbReference type="EMBL" id="TWP44512.1"/>
    </source>
</evidence>
<accession>A0A563EFG7</accession>
<sequence>MACPTGNPVVDAVVGFFDFLKNPVGGIIKEMANSILGGAIAAFGAVTNTVPTLPEGGAAQAISDQTRGVVVFVAVGSLLVAAIRMAMERRGEPGVTMLKGVARVVLVAGGATAISTAAAGLSDRFADNLFQAGAEARLNDLACSADSEGIPPFLLLILAFLLLISALVNVIIMFVRLGVVVLLLGTLPLAASASMTDWGTSWWRKHIGWLIAWLLYKPAVALVLFGGSELLSNDADNTLQGRIAGIGILLLSALTLPALLKLVVPATAALGSSNAAGQATMSMASGLASGAKSIGSGGSSPGGAGGAGPTGASGNVGGGGGAGVAGKAGGAGAAGASGAAAAAGPAGAAVAVVQGAVNVATSALDGADGDAGHNR</sequence>
<name>A0A563EFG7_9PSEU</name>
<keyword evidence="1" id="KW-1133">Transmembrane helix</keyword>
<dbReference type="EMBL" id="VOBR01000050">
    <property type="protein sequence ID" value="TWP44512.1"/>
    <property type="molecule type" value="Genomic_DNA"/>
</dbReference>
<protein>
    <recommendedName>
        <fullName evidence="4">TrbL/VirB6 plasmid conjugal transfer protein</fullName>
    </recommendedName>
</protein>
<feature type="transmembrane region" description="Helical" evidence="1">
    <location>
        <begin position="243"/>
        <end position="264"/>
    </location>
</feature>
<evidence type="ECO:0000313" key="3">
    <source>
        <dbReference type="Proteomes" id="UP000316639"/>
    </source>
</evidence>
<feature type="transmembrane region" description="Helical" evidence="1">
    <location>
        <begin position="207"/>
        <end position="231"/>
    </location>
</feature>
<proteinExistence type="predicted"/>
<dbReference type="RefSeq" id="WP_146360699.1">
    <property type="nucleotide sequence ID" value="NZ_VOBR01000050.1"/>
</dbReference>
<dbReference type="AlphaFoldDB" id="A0A563EFG7"/>
<keyword evidence="3" id="KW-1185">Reference proteome</keyword>
<dbReference type="Proteomes" id="UP000316639">
    <property type="component" value="Unassembled WGS sequence"/>
</dbReference>
<gene>
    <name evidence="2" type="ORF">FKR81_41035</name>
</gene>
<feature type="transmembrane region" description="Helical" evidence="1">
    <location>
        <begin position="177"/>
        <end position="195"/>
    </location>
</feature>
<reference evidence="2 3" key="1">
    <citation type="submission" date="2019-07" db="EMBL/GenBank/DDBJ databases">
        <title>Lentzea xizangensis sp. nov., isolated from Qinghai-Tibetan Plateau Soils.</title>
        <authorList>
            <person name="Huang J."/>
        </authorList>
    </citation>
    <scope>NUCLEOTIDE SEQUENCE [LARGE SCALE GENOMIC DNA]</scope>
    <source>
        <strain evidence="2 3">FXJ1.1311</strain>
    </source>
</reference>
<feature type="transmembrane region" description="Helical" evidence="1">
    <location>
        <begin position="153"/>
        <end position="172"/>
    </location>
</feature>
<organism evidence="2 3">
    <name type="scientific">Lentzea tibetensis</name>
    <dbReference type="NCBI Taxonomy" id="2591470"/>
    <lineage>
        <taxon>Bacteria</taxon>
        <taxon>Bacillati</taxon>
        <taxon>Actinomycetota</taxon>
        <taxon>Actinomycetes</taxon>
        <taxon>Pseudonocardiales</taxon>
        <taxon>Pseudonocardiaceae</taxon>
        <taxon>Lentzea</taxon>
    </lineage>
</organism>
<keyword evidence="1" id="KW-0812">Transmembrane</keyword>
<evidence type="ECO:0000256" key="1">
    <source>
        <dbReference type="SAM" id="Phobius"/>
    </source>
</evidence>
<feature type="transmembrane region" description="Helical" evidence="1">
    <location>
        <begin position="100"/>
        <end position="121"/>
    </location>
</feature>
<feature type="transmembrane region" description="Helical" evidence="1">
    <location>
        <begin position="69"/>
        <end position="88"/>
    </location>
</feature>
<evidence type="ECO:0008006" key="4">
    <source>
        <dbReference type="Google" id="ProtNLM"/>
    </source>
</evidence>
<comment type="caution">
    <text evidence="2">The sequence shown here is derived from an EMBL/GenBank/DDBJ whole genome shotgun (WGS) entry which is preliminary data.</text>
</comment>
<keyword evidence="1" id="KW-0472">Membrane</keyword>